<proteinExistence type="predicted"/>
<comment type="caution">
    <text evidence="2">The sequence shown here is derived from an EMBL/GenBank/DDBJ whole genome shotgun (WGS) entry which is preliminary data.</text>
</comment>
<dbReference type="EMBL" id="CAMAPE010000009">
    <property type="protein sequence ID" value="CAH9074390.1"/>
    <property type="molecule type" value="Genomic_DNA"/>
</dbReference>
<gene>
    <name evidence="2" type="ORF">CEURO_LOCUS5131</name>
</gene>
<evidence type="ECO:0000313" key="2">
    <source>
        <dbReference type="EMBL" id="CAH9074390.1"/>
    </source>
</evidence>
<feature type="compositionally biased region" description="Polar residues" evidence="1">
    <location>
        <begin position="110"/>
        <end position="126"/>
    </location>
</feature>
<dbReference type="OrthoDB" id="10578764at2759"/>
<feature type="region of interest" description="Disordered" evidence="1">
    <location>
        <begin position="103"/>
        <end position="126"/>
    </location>
</feature>
<keyword evidence="3" id="KW-1185">Reference proteome</keyword>
<sequence length="126" mass="14561">MMTGLYSLKFVNCPISFKSNGQLCSKFNHHFLLCHRQLFLKIIHIRKSKKATSWRIQGSDDQILKLNLVCASNYSRTFTLEASMDFIPADQDKLLEGKDYEQDFEESLNPRHQMSNSQESHQGGDC</sequence>
<organism evidence="2 3">
    <name type="scientific">Cuscuta europaea</name>
    <name type="common">European dodder</name>
    <dbReference type="NCBI Taxonomy" id="41803"/>
    <lineage>
        <taxon>Eukaryota</taxon>
        <taxon>Viridiplantae</taxon>
        <taxon>Streptophyta</taxon>
        <taxon>Embryophyta</taxon>
        <taxon>Tracheophyta</taxon>
        <taxon>Spermatophyta</taxon>
        <taxon>Magnoliopsida</taxon>
        <taxon>eudicotyledons</taxon>
        <taxon>Gunneridae</taxon>
        <taxon>Pentapetalae</taxon>
        <taxon>asterids</taxon>
        <taxon>lamiids</taxon>
        <taxon>Solanales</taxon>
        <taxon>Convolvulaceae</taxon>
        <taxon>Cuscuteae</taxon>
        <taxon>Cuscuta</taxon>
        <taxon>Cuscuta subgen. Cuscuta</taxon>
    </lineage>
</organism>
<reference evidence="2" key="1">
    <citation type="submission" date="2022-07" db="EMBL/GenBank/DDBJ databases">
        <authorList>
            <person name="Macas J."/>
            <person name="Novak P."/>
            <person name="Neumann P."/>
        </authorList>
    </citation>
    <scope>NUCLEOTIDE SEQUENCE</scope>
</reference>
<evidence type="ECO:0000313" key="3">
    <source>
        <dbReference type="Proteomes" id="UP001152484"/>
    </source>
</evidence>
<protein>
    <submittedName>
        <fullName evidence="2">Uncharacterized protein</fullName>
    </submittedName>
</protein>
<evidence type="ECO:0000256" key="1">
    <source>
        <dbReference type="SAM" id="MobiDB-lite"/>
    </source>
</evidence>
<dbReference type="Proteomes" id="UP001152484">
    <property type="component" value="Unassembled WGS sequence"/>
</dbReference>
<dbReference type="AlphaFoldDB" id="A0A9P0YTD7"/>
<accession>A0A9P0YTD7</accession>
<name>A0A9P0YTD7_CUSEU</name>